<proteinExistence type="predicted"/>
<dbReference type="Proteomes" id="UP000663853">
    <property type="component" value="Unassembled WGS sequence"/>
</dbReference>
<dbReference type="EMBL" id="CAJMXA010003675">
    <property type="protein sequence ID" value="CAE6510554.1"/>
    <property type="molecule type" value="Genomic_DNA"/>
</dbReference>
<sequence>MEPTTPALDDDDDDNPFAYQPPSPSRAPSITDVQDLAIRYPAQTEPTRFHSITSHRMGLSSIPFAPPTFVEPTYEDHYQDMTMPLNDFDYDYGPEVPTYLTERELDDRDSGPVLSTPITAPQFASPQQISSPLFSSDGYPPSLIATTSGFNNMSSDDIALPTSTHFNILSPETDDIQDALRANHPFVTSMYASSSAGSFRGLPLDAMAGSRESSPHGLVSTSRGISTPEGVHHQVWTPRKEVLPQGYVQPRPASSDIYKSKLLAYATAVADHMSSSGDEGLVRQQANERVDPPETVRAVVTRSASSLGLPGEKALTTLLEPSGRSNDQSAAPGLYMNALDPDSWMKPKLAKSLATGGLEDCPTGAQTTATPELGAPNSGSCDIELYQTNLDDNFDLEDTYLEDWENKPQSQGSVDNSEKDEPLVSEYEVMQTKYDALAADEPSDDENGPAEQQVTIPQQGYEIEHSVPEVGGTISTMPEPLKRTPRIQPFPMKISRHCPDTTTPGEDQPVLTKLSPKFVSQPTRYVRPSPFAALLKKRFKDRPNAVMNSKGWEDMAAVEGREDEIESWSG</sequence>
<evidence type="ECO:0000313" key="2">
    <source>
        <dbReference type="EMBL" id="CAE6510554.1"/>
    </source>
</evidence>
<organism evidence="2 3">
    <name type="scientific">Rhizoctonia solani</name>
    <dbReference type="NCBI Taxonomy" id="456999"/>
    <lineage>
        <taxon>Eukaryota</taxon>
        <taxon>Fungi</taxon>
        <taxon>Dikarya</taxon>
        <taxon>Basidiomycota</taxon>
        <taxon>Agaricomycotina</taxon>
        <taxon>Agaricomycetes</taxon>
        <taxon>Cantharellales</taxon>
        <taxon>Ceratobasidiaceae</taxon>
        <taxon>Rhizoctonia</taxon>
    </lineage>
</organism>
<evidence type="ECO:0000256" key="1">
    <source>
        <dbReference type="SAM" id="MobiDB-lite"/>
    </source>
</evidence>
<protein>
    <submittedName>
        <fullName evidence="2">Uncharacterized protein</fullName>
    </submittedName>
</protein>
<reference evidence="2" key="1">
    <citation type="submission" date="2021-01" db="EMBL/GenBank/DDBJ databases">
        <authorList>
            <person name="Kaushik A."/>
        </authorList>
    </citation>
    <scope>NUCLEOTIDE SEQUENCE</scope>
    <source>
        <strain evidence="2">AG6-10EEA</strain>
    </source>
</reference>
<gene>
    <name evidence="2" type="ORF">RDB_LOCUS126896</name>
</gene>
<accession>A0A8H3H9X3</accession>
<feature type="region of interest" description="Disordered" evidence="1">
    <location>
        <begin position="470"/>
        <end position="515"/>
    </location>
</feature>
<name>A0A8H3H9X3_9AGAM</name>
<feature type="region of interest" description="Disordered" evidence="1">
    <location>
        <begin position="1"/>
        <end position="32"/>
    </location>
</feature>
<dbReference type="AlphaFoldDB" id="A0A8H3H9X3"/>
<evidence type="ECO:0000313" key="3">
    <source>
        <dbReference type="Proteomes" id="UP000663853"/>
    </source>
</evidence>
<comment type="caution">
    <text evidence="2">The sequence shown here is derived from an EMBL/GenBank/DDBJ whole genome shotgun (WGS) entry which is preliminary data.</text>
</comment>